<evidence type="ECO:0000259" key="14">
    <source>
        <dbReference type="Pfam" id="PF02776"/>
    </source>
</evidence>
<evidence type="ECO:0000259" key="13">
    <source>
        <dbReference type="Pfam" id="PF02775"/>
    </source>
</evidence>
<dbReference type="InterPro" id="IPR029035">
    <property type="entry name" value="DHS-like_NAD/FAD-binding_dom"/>
</dbReference>
<dbReference type="SUPFAM" id="SSF52518">
    <property type="entry name" value="Thiamin diphosphate-binding fold (THDP-binding)"/>
    <property type="match status" value="2"/>
</dbReference>
<organism evidence="15 16">
    <name type="scientific">Nonomuraea marmarensis</name>
    <dbReference type="NCBI Taxonomy" id="3351344"/>
    <lineage>
        <taxon>Bacteria</taxon>
        <taxon>Bacillati</taxon>
        <taxon>Actinomycetota</taxon>
        <taxon>Actinomycetes</taxon>
        <taxon>Streptosporangiales</taxon>
        <taxon>Streptosporangiaceae</taxon>
        <taxon>Nonomuraea</taxon>
    </lineage>
</organism>
<sequence>MAFTVADYLLNRLSQQQVDTLFGVPAAFCAELFDAVGAHNIKPVVTASDLEAGYAADGYARTKGLGAVAVANGVGMLSMINAIAGAFVERSPVVVINGGPNTRNLTNLRDFDVLFSHSTGQPDTDLAAYKLVTASAARAGKASEVPAVVDNAIATAVKNKRPVYVEINRDIWNLACPMPGGPLSVSNPAAGTEKQLATTIVGLIRGATSPLILVGTEIQRYGLADKVAELIAKLGIRWSTPLLAKSTLAEQGNGWVGVYAPPNSTPAAETAVEHADLLVTLGCVFPSSFAPLVTSGSNRIVSVYDGKVKIKGGPKQNAEIGALVAALVTEAAKAPPELVPAAVDPPAPTPAAGALTYRQVFERIGAALDNSWIVVPDTFIGISSAANLPVKGRNSFMCGAVWASIGHSVAAAVGASFGSSRRPLVICGDGGFHMTAQALSTVVRYGRNPVFVVIDNGIYAFEQFLIDDAYFSDPNAQPKPYVVLNRWDFVKFANGLGVQSAQSVNSAAAFDLALSAAKASSAPALIVAKVNPHDLPAELSLAELPQSAPSGVRQ</sequence>
<keyword evidence="16" id="KW-1185">Reference proteome</keyword>
<evidence type="ECO:0000256" key="7">
    <source>
        <dbReference type="ARBA" id="ARBA00022793"/>
    </source>
</evidence>
<name>A0ABW7AN39_9ACTN</name>
<gene>
    <name evidence="15" type="ORF">ACFLIM_37030</name>
</gene>
<protein>
    <recommendedName>
        <fullName evidence="5">Alpha-keto-acid decarboxylase</fullName>
    </recommendedName>
</protein>
<keyword evidence="7" id="KW-0210">Decarboxylase</keyword>
<dbReference type="InterPro" id="IPR012110">
    <property type="entry name" value="PDC/IPDC-like"/>
</dbReference>
<dbReference type="InterPro" id="IPR011766">
    <property type="entry name" value="TPP_enzyme_TPP-bd"/>
</dbReference>
<proteinExistence type="inferred from homology"/>
<evidence type="ECO:0000313" key="16">
    <source>
        <dbReference type="Proteomes" id="UP001603978"/>
    </source>
</evidence>
<evidence type="ECO:0000256" key="2">
    <source>
        <dbReference type="ARBA" id="ARBA00001964"/>
    </source>
</evidence>
<keyword evidence="6" id="KW-0479">Metal-binding</keyword>
<dbReference type="Pfam" id="PF00205">
    <property type="entry name" value="TPP_enzyme_M"/>
    <property type="match status" value="1"/>
</dbReference>
<feature type="domain" description="Thiamine pyrophosphate enzyme central" evidence="12">
    <location>
        <begin position="199"/>
        <end position="287"/>
    </location>
</feature>
<dbReference type="Gene3D" id="3.40.50.1220">
    <property type="entry name" value="TPP-binding domain"/>
    <property type="match status" value="1"/>
</dbReference>
<dbReference type="Pfam" id="PF02776">
    <property type="entry name" value="TPP_enzyme_N"/>
    <property type="match status" value="1"/>
</dbReference>
<comment type="cofactor">
    <cofactor evidence="2">
        <name>thiamine diphosphate</name>
        <dbReference type="ChEBI" id="CHEBI:58937"/>
    </cofactor>
</comment>
<dbReference type="Gene3D" id="3.40.50.970">
    <property type="match status" value="2"/>
</dbReference>
<feature type="domain" description="Thiamine pyrophosphate enzyme TPP-binding" evidence="13">
    <location>
        <begin position="386"/>
        <end position="527"/>
    </location>
</feature>
<dbReference type="PANTHER" id="PTHR43452:SF30">
    <property type="entry name" value="PYRUVATE DECARBOXYLASE ISOZYME 1-RELATED"/>
    <property type="match status" value="1"/>
</dbReference>
<evidence type="ECO:0000256" key="10">
    <source>
        <dbReference type="ARBA" id="ARBA00023239"/>
    </source>
</evidence>
<evidence type="ECO:0000256" key="11">
    <source>
        <dbReference type="RuleBase" id="RU362132"/>
    </source>
</evidence>
<evidence type="ECO:0000256" key="6">
    <source>
        <dbReference type="ARBA" id="ARBA00022723"/>
    </source>
</evidence>
<dbReference type="EMBL" id="JBICRM010000031">
    <property type="protein sequence ID" value="MFG1708816.1"/>
    <property type="molecule type" value="Genomic_DNA"/>
</dbReference>
<comment type="cofactor">
    <cofactor evidence="1">
        <name>a metal cation</name>
        <dbReference type="ChEBI" id="CHEBI:25213"/>
    </cofactor>
</comment>
<evidence type="ECO:0000256" key="8">
    <source>
        <dbReference type="ARBA" id="ARBA00022842"/>
    </source>
</evidence>
<evidence type="ECO:0000256" key="3">
    <source>
        <dbReference type="ARBA" id="ARBA00002938"/>
    </source>
</evidence>
<comment type="caution">
    <text evidence="15">The sequence shown here is derived from an EMBL/GenBank/DDBJ whole genome shotgun (WGS) entry which is preliminary data.</text>
</comment>
<dbReference type="RefSeq" id="WP_393173046.1">
    <property type="nucleotide sequence ID" value="NZ_JBICRM010000031.1"/>
</dbReference>
<dbReference type="Proteomes" id="UP001603978">
    <property type="component" value="Unassembled WGS sequence"/>
</dbReference>
<dbReference type="InterPro" id="IPR012000">
    <property type="entry name" value="Thiamin_PyroP_enz_cen_dom"/>
</dbReference>
<feature type="domain" description="Thiamine pyrophosphate enzyme N-terminal TPP-binding" evidence="14">
    <location>
        <begin position="4"/>
        <end position="106"/>
    </location>
</feature>
<evidence type="ECO:0000313" key="15">
    <source>
        <dbReference type="EMBL" id="MFG1708816.1"/>
    </source>
</evidence>
<evidence type="ECO:0000256" key="4">
    <source>
        <dbReference type="ARBA" id="ARBA00007812"/>
    </source>
</evidence>
<comment type="similarity">
    <text evidence="4 11">Belongs to the TPP enzyme family.</text>
</comment>
<evidence type="ECO:0000256" key="5">
    <source>
        <dbReference type="ARBA" id="ARBA00020054"/>
    </source>
</evidence>
<keyword evidence="10" id="KW-0456">Lyase</keyword>
<keyword evidence="9 11" id="KW-0786">Thiamine pyrophosphate</keyword>
<dbReference type="InterPro" id="IPR012001">
    <property type="entry name" value="Thiamin_PyroP_enz_TPP-bd_dom"/>
</dbReference>
<evidence type="ECO:0000256" key="1">
    <source>
        <dbReference type="ARBA" id="ARBA00001920"/>
    </source>
</evidence>
<evidence type="ECO:0000259" key="12">
    <source>
        <dbReference type="Pfam" id="PF00205"/>
    </source>
</evidence>
<dbReference type="Pfam" id="PF02775">
    <property type="entry name" value="TPP_enzyme_C"/>
    <property type="match status" value="1"/>
</dbReference>
<dbReference type="InterPro" id="IPR029061">
    <property type="entry name" value="THDP-binding"/>
</dbReference>
<dbReference type="SUPFAM" id="SSF52467">
    <property type="entry name" value="DHS-like NAD/FAD-binding domain"/>
    <property type="match status" value="1"/>
</dbReference>
<reference evidence="15 16" key="1">
    <citation type="submission" date="2024-10" db="EMBL/GenBank/DDBJ databases">
        <authorList>
            <person name="Topkara A.R."/>
            <person name="Saygin H."/>
        </authorList>
    </citation>
    <scope>NUCLEOTIDE SEQUENCE [LARGE SCALE GENOMIC DNA]</scope>
    <source>
        <strain evidence="15 16">M3C6</strain>
    </source>
</reference>
<accession>A0ABW7AN39</accession>
<evidence type="ECO:0000256" key="9">
    <source>
        <dbReference type="ARBA" id="ARBA00023052"/>
    </source>
</evidence>
<keyword evidence="8" id="KW-0460">Magnesium</keyword>
<dbReference type="PANTHER" id="PTHR43452">
    <property type="entry name" value="PYRUVATE DECARBOXYLASE"/>
    <property type="match status" value="1"/>
</dbReference>
<comment type="function">
    <text evidence="3">Decarboxylates branched-chain and aromatic alpha-keto acids to aldehydes.</text>
</comment>